<keyword evidence="1" id="KW-0450">Lipoyl</keyword>
<dbReference type="InterPro" id="IPR033753">
    <property type="entry name" value="GCV_H/Fam206"/>
</dbReference>
<dbReference type="GO" id="GO:0019464">
    <property type="term" value="P:glycine decarboxylation via glycine cleavage system"/>
    <property type="evidence" value="ECO:0007669"/>
    <property type="project" value="InterPro"/>
</dbReference>
<dbReference type="PANTHER" id="PTHR11715:SF3">
    <property type="entry name" value="GLYCINE CLEAVAGE SYSTEM H PROTEIN-RELATED"/>
    <property type="match status" value="1"/>
</dbReference>
<name>A0A542DCL5_AMYCI</name>
<dbReference type="EMBL" id="VFML01000001">
    <property type="protein sequence ID" value="TQJ00816.1"/>
    <property type="molecule type" value="Genomic_DNA"/>
</dbReference>
<dbReference type="GO" id="GO:0005960">
    <property type="term" value="C:glycine cleavage complex"/>
    <property type="evidence" value="ECO:0007669"/>
    <property type="project" value="InterPro"/>
</dbReference>
<gene>
    <name evidence="2" type="ORF">FB471_0467</name>
</gene>
<dbReference type="PANTHER" id="PTHR11715">
    <property type="entry name" value="GLYCINE CLEAVAGE SYSTEM H PROTEIN"/>
    <property type="match status" value="1"/>
</dbReference>
<proteinExistence type="predicted"/>
<keyword evidence="3" id="KW-1185">Reference proteome</keyword>
<dbReference type="GO" id="GO:0009249">
    <property type="term" value="P:protein lipoylation"/>
    <property type="evidence" value="ECO:0007669"/>
    <property type="project" value="TreeGrafter"/>
</dbReference>
<evidence type="ECO:0000313" key="2">
    <source>
        <dbReference type="EMBL" id="TQJ00816.1"/>
    </source>
</evidence>
<evidence type="ECO:0000256" key="1">
    <source>
        <dbReference type="ARBA" id="ARBA00022823"/>
    </source>
</evidence>
<dbReference type="InterPro" id="IPR011053">
    <property type="entry name" value="Single_hybrid_motif"/>
</dbReference>
<dbReference type="SUPFAM" id="SSF51230">
    <property type="entry name" value="Single hybrid motif"/>
    <property type="match status" value="1"/>
</dbReference>
<comment type="caution">
    <text evidence="2">The sequence shown here is derived from an EMBL/GenBank/DDBJ whole genome shotgun (WGS) entry which is preliminary data.</text>
</comment>
<evidence type="ECO:0000313" key="3">
    <source>
        <dbReference type="Proteomes" id="UP000320876"/>
    </source>
</evidence>
<sequence>MVSASLSGPEERRCTYGHEWVAAREGVGEPFGEVEWTTSIPESCAPVGGDILAVDDAVAESPELINSDPYGEGRLIDIRMGDPASRDELLDAEAHQRVIGCRTGGGRAEPLRR</sequence>
<dbReference type="Proteomes" id="UP000320876">
    <property type="component" value="Unassembled WGS sequence"/>
</dbReference>
<dbReference type="AlphaFoldDB" id="A0A542DCL5"/>
<dbReference type="InterPro" id="IPR002930">
    <property type="entry name" value="GCV_H"/>
</dbReference>
<organism evidence="2 3">
    <name type="scientific">Amycolatopsis cihanbeyliensis</name>
    <dbReference type="NCBI Taxonomy" id="1128664"/>
    <lineage>
        <taxon>Bacteria</taxon>
        <taxon>Bacillati</taxon>
        <taxon>Actinomycetota</taxon>
        <taxon>Actinomycetes</taxon>
        <taxon>Pseudonocardiales</taxon>
        <taxon>Pseudonocardiaceae</taxon>
        <taxon>Amycolatopsis</taxon>
    </lineage>
</organism>
<dbReference type="Gene3D" id="2.40.50.100">
    <property type="match status" value="1"/>
</dbReference>
<reference evidence="2 3" key="1">
    <citation type="submission" date="2019-06" db="EMBL/GenBank/DDBJ databases">
        <title>Sequencing the genomes of 1000 actinobacteria strains.</title>
        <authorList>
            <person name="Klenk H.-P."/>
        </authorList>
    </citation>
    <scope>NUCLEOTIDE SEQUENCE [LARGE SCALE GENOMIC DNA]</scope>
    <source>
        <strain evidence="2 3">DSM 45679</strain>
    </source>
</reference>
<accession>A0A542DCL5</accession>
<dbReference type="Pfam" id="PF01597">
    <property type="entry name" value="GCV_H"/>
    <property type="match status" value="1"/>
</dbReference>
<protein>
    <submittedName>
        <fullName evidence="2">Glycine cleavage system H protein</fullName>
    </submittedName>
</protein>
<dbReference type="GO" id="GO:0005829">
    <property type="term" value="C:cytosol"/>
    <property type="evidence" value="ECO:0007669"/>
    <property type="project" value="TreeGrafter"/>
</dbReference>